<keyword evidence="3" id="KW-1185">Reference proteome</keyword>
<dbReference type="RefSeq" id="WP_184899941.1">
    <property type="nucleotide sequence ID" value="NZ_JACHMX010000001.1"/>
</dbReference>
<dbReference type="EMBL" id="JACHMX010000001">
    <property type="protein sequence ID" value="MBB5855332.1"/>
    <property type="molecule type" value="Genomic_DNA"/>
</dbReference>
<evidence type="ECO:0000256" key="1">
    <source>
        <dbReference type="SAM" id="Phobius"/>
    </source>
</evidence>
<feature type="transmembrane region" description="Helical" evidence="1">
    <location>
        <begin position="6"/>
        <end position="24"/>
    </location>
</feature>
<evidence type="ECO:0000313" key="2">
    <source>
        <dbReference type="EMBL" id="MBB5855332.1"/>
    </source>
</evidence>
<keyword evidence="1" id="KW-0472">Membrane</keyword>
<feature type="transmembrane region" description="Helical" evidence="1">
    <location>
        <begin position="78"/>
        <end position="99"/>
    </location>
</feature>
<dbReference type="Proteomes" id="UP000580861">
    <property type="component" value="Unassembled WGS sequence"/>
</dbReference>
<proteinExistence type="predicted"/>
<feature type="transmembrane region" description="Helical" evidence="1">
    <location>
        <begin position="120"/>
        <end position="146"/>
    </location>
</feature>
<protein>
    <submittedName>
        <fullName evidence="2">Uncharacterized protein</fullName>
    </submittedName>
</protein>
<keyword evidence="1" id="KW-1133">Transmembrane helix</keyword>
<name>A0A841B9U3_9PSEU</name>
<reference evidence="2 3" key="1">
    <citation type="submission" date="2020-08" db="EMBL/GenBank/DDBJ databases">
        <title>Sequencing the genomes of 1000 actinobacteria strains.</title>
        <authorList>
            <person name="Klenk H.-P."/>
        </authorList>
    </citation>
    <scope>NUCLEOTIDE SEQUENCE [LARGE SCALE GENOMIC DNA]</scope>
    <source>
        <strain evidence="2 3">DSM 45272</strain>
    </source>
</reference>
<keyword evidence="1" id="KW-0812">Transmembrane</keyword>
<comment type="caution">
    <text evidence="2">The sequence shown here is derived from an EMBL/GenBank/DDBJ whole genome shotgun (WGS) entry which is preliminary data.</text>
</comment>
<dbReference type="AlphaFoldDB" id="A0A841B9U3"/>
<sequence length="148" mass="16047">MPITTEFWATTAQVIPALLLAFVLTQRPKERKEDREKVKLGAARLIYSMVVLVSLALGVAAEFLALDGLLGGGGRGTARVVILAIGVLSFWAVLAVAIWSGTRFFPETDEDMDRLRLRVGALLTGQLLFSVVVALLPLAAAIWLTIRM</sequence>
<evidence type="ECO:0000313" key="3">
    <source>
        <dbReference type="Proteomes" id="UP000580861"/>
    </source>
</evidence>
<organism evidence="2 3">
    <name type="scientific">Amycolatopsis umgeniensis</name>
    <dbReference type="NCBI Taxonomy" id="336628"/>
    <lineage>
        <taxon>Bacteria</taxon>
        <taxon>Bacillati</taxon>
        <taxon>Actinomycetota</taxon>
        <taxon>Actinomycetes</taxon>
        <taxon>Pseudonocardiales</taxon>
        <taxon>Pseudonocardiaceae</taxon>
        <taxon>Amycolatopsis</taxon>
    </lineage>
</organism>
<feature type="transmembrane region" description="Helical" evidence="1">
    <location>
        <begin position="45"/>
        <end position="66"/>
    </location>
</feature>
<gene>
    <name evidence="2" type="ORF">HDA45_005419</name>
</gene>
<accession>A0A841B9U3</accession>